<dbReference type="SMART" id="SM00327">
    <property type="entry name" value="VWA"/>
    <property type="match status" value="1"/>
</dbReference>
<dbReference type="InterPro" id="IPR002035">
    <property type="entry name" value="VWF_A"/>
</dbReference>
<organism evidence="7 8">
    <name type="scientific">Pseudorhodoferax aquiterrae</name>
    <dbReference type="NCBI Taxonomy" id="747304"/>
    <lineage>
        <taxon>Bacteria</taxon>
        <taxon>Pseudomonadati</taxon>
        <taxon>Pseudomonadota</taxon>
        <taxon>Betaproteobacteria</taxon>
        <taxon>Burkholderiales</taxon>
        <taxon>Comamonadaceae</taxon>
    </lineage>
</organism>
<dbReference type="InterPro" id="IPR036465">
    <property type="entry name" value="vWFA_dom_sf"/>
</dbReference>
<dbReference type="InterPro" id="IPR050768">
    <property type="entry name" value="UPF0353/GerABKA_families"/>
</dbReference>
<accession>A0ABQ3FWS9</accession>
<evidence type="ECO:0000256" key="2">
    <source>
        <dbReference type="ARBA" id="ARBA00022692"/>
    </source>
</evidence>
<dbReference type="Gene3D" id="3.40.50.410">
    <property type="entry name" value="von Willebrand factor, type A domain"/>
    <property type="match status" value="1"/>
</dbReference>
<dbReference type="PROSITE" id="PS50234">
    <property type="entry name" value="VWFA"/>
    <property type="match status" value="1"/>
</dbReference>
<feature type="transmembrane region" description="Helical" evidence="5">
    <location>
        <begin position="319"/>
        <end position="342"/>
    </location>
</feature>
<name>A0ABQ3FWS9_9BURK</name>
<protein>
    <submittedName>
        <fullName evidence="7">Membrane protein</fullName>
    </submittedName>
</protein>
<dbReference type="Proteomes" id="UP000626210">
    <property type="component" value="Unassembled WGS sequence"/>
</dbReference>
<evidence type="ECO:0000256" key="1">
    <source>
        <dbReference type="ARBA" id="ARBA00022475"/>
    </source>
</evidence>
<dbReference type="EMBL" id="BMYK01000002">
    <property type="protein sequence ID" value="GHC70844.1"/>
    <property type="molecule type" value="Genomic_DNA"/>
</dbReference>
<dbReference type="Pfam" id="PF07584">
    <property type="entry name" value="BatA"/>
    <property type="match status" value="1"/>
</dbReference>
<keyword evidence="8" id="KW-1185">Reference proteome</keyword>
<reference evidence="8" key="1">
    <citation type="journal article" date="2019" name="Int. J. Syst. Evol. Microbiol.">
        <title>The Global Catalogue of Microorganisms (GCM) 10K type strain sequencing project: providing services to taxonomists for standard genome sequencing and annotation.</title>
        <authorList>
            <consortium name="The Broad Institute Genomics Platform"/>
            <consortium name="The Broad Institute Genome Sequencing Center for Infectious Disease"/>
            <person name="Wu L."/>
            <person name="Ma J."/>
        </authorList>
    </citation>
    <scope>NUCLEOTIDE SEQUENCE [LARGE SCALE GENOMIC DNA]</scope>
    <source>
        <strain evidence="8">KCTC 23314</strain>
    </source>
</reference>
<evidence type="ECO:0000313" key="8">
    <source>
        <dbReference type="Proteomes" id="UP000626210"/>
    </source>
</evidence>
<dbReference type="Pfam" id="PF13519">
    <property type="entry name" value="VWA_2"/>
    <property type="match status" value="1"/>
</dbReference>
<feature type="transmembrane region" description="Helical" evidence="5">
    <location>
        <begin position="12"/>
        <end position="30"/>
    </location>
</feature>
<sequence>MIQPLHFLWPQLLWLMWTIPALVLGYVWLLRSRRQPALRYANVALVRQALQPGRLWRRHLPPALLLAALAVLLFAAARPQAALPLPTEQATVMLAVDVSLSMQADDIKPSRLDAAREAAKAFVRQLPDGARVGVVSFAGTAQVVQPPTYSREKLLTAIDALHLQHGTAMGSGIVAALAELFPNEALDLGEAVFMPLTAHAPRATPKPVPRPPTSDAGPAATIVLLTDGRSNFGVHPLQAADMAAARGVRIHAVGLGTVDTPGADQDDWSVVLQLDEGMLREVTGITHGDYFRAGSAESLLQVYEKMGARLQVQMRETELAGPLALGALLLMAGAALLSLLWFQRVA</sequence>
<keyword evidence="3 5" id="KW-1133">Transmembrane helix</keyword>
<proteinExistence type="predicted"/>
<evidence type="ECO:0000259" key="6">
    <source>
        <dbReference type="PROSITE" id="PS50234"/>
    </source>
</evidence>
<evidence type="ECO:0000256" key="4">
    <source>
        <dbReference type="ARBA" id="ARBA00023136"/>
    </source>
</evidence>
<keyword evidence="4 5" id="KW-0472">Membrane</keyword>
<dbReference type="SUPFAM" id="SSF53300">
    <property type="entry name" value="vWA-like"/>
    <property type="match status" value="1"/>
</dbReference>
<dbReference type="PANTHER" id="PTHR22550">
    <property type="entry name" value="SPORE GERMINATION PROTEIN"/>
    <property type="match status" value="1"/>
</dbReference>
<gene>
    <name evidence="7" type="ORF">GCM10007320_05390</name>
</gene>
<feature type="transmembrane region" description="Helical" evidence="5">
    <location>
        <begin position="60"/>
        <end position="77"/>
    </location>
</feature>
<keyword evidence="1" id="KW-1003">Cell membrane</keyword>
<keyword evidence="2 5" id="KW-0812">Transmembrane</keyword>
<comment type="caution">
    <text evidence="7">The sequence shown here is derived from an EMBL/GenBank/DDBJ whole genome shotgun (WGS) entry which is preliminary data.</text>
</comment>
<evidence type="ECO:0000256" key="5">
    <source>
        <dbReference type="SAM" id="Phobius"/>
    </source>
</evidence>
<dbReference type="InterPro" id="IPR024163">
    <property type="entry name" value="Aerotolerance_reg_N"/>
</dbReference>
<evidence type="ECO:0000313" key="7">
    <source>
        <dbReference type="EMBL" id="GHC70844.1"/>
    </source>
</evidence>
<feature type="domain" description="VWFA" evidence="6">
    <location>
        <begin position="91"/>
        <end position="306"/>
    </location>
</feature>
<dbReference type="RefSeq" id="WP_229882666.1">
    <property type="nucleotide sequence ID" value="NZ_BMYK01000002.1"/>
</dbReference>
<evidence type="ECO:0000256" key="3">
    <source>
        <dbReference type="ARBA" id="ARBA00022989"/>
    </source>
</evidence>
<dbReference type="PANTHER" id="PTHR22550:SF5">
    <property type="entry name" value="LEUCINE ZIPPER PROTEIN 4"/>
    <property type="match status" value="1"/>
</dbReference>